<name>A0AAD7E0I1_MYCRO</name>
<dbReference type="InterPro" id="IPR046496">
    <property type="entry name" value="DUF6589"/>
</dbReference>
<reference evidence="2" key="1">
    <citation type="submission" date="2023-03" db="EMBL/GenBank/DDBJ databases">
        <title>Massive genome expansion in bonnet fungi (Mycena s.s.) driven by repeated elements and novel gene families across ecological guilds.</title>
        <authorList>
            <consortium name="Lawrence Berkeley National Laboratory"/>
            <person name="Harder C.B."/>
            <person name="Miyauchi S."/>
            <person name="Viragh M."/>
            <person name="Kuo A."/>
            <person name="Thoen E."/>
            <person name="Andreopoulos B."/>
            <person name="Lu D."/>
            <person name="Skrede I."/>
            <person name="Drula E."/>
            <person name="Henrissat B."/>
            <person name="Morin E."/>
            <person name="Kohler A."/>
            <person name="Barry K."/>
            <person name="LaButti K."/>
            <person name="Morin E."/>
            <person name="Salamov A."/>
            <person name="Lipzen A."/>
            <person name="Mereny Z."/>
            <person name="Hegedus B."/>
            <person name="Baldrian P."/>
            <person name="Stursova M."/>
            <person name="Weitz H."/>
            <person name="Taylor A."/>
            <person name="Grigoriev I.V."/>
            <person name="Nagy L.G."/>
            <person name="Martin F."/>
            <person name="Kauserud H."/>
        </authorList>
    </citation>
    <scope>NUCLEOTIDE SEQUENCE</scope>
    <source>
        <strain evidence="2">CBHHK067</strain>
    </source>
</reference>
<organism evidence="2 3">
    <name type="scientific">Mycena rosella</name>
    <name type="common">Pink bonnet</name>
    <name type="synonym">Agaricus rosellus</name>
    <dbReference type="NCBI Taxonomy" id="1033263"/>
    <lineage>
        <taxon>Eukaryota</taxon>
        <taxon>Fungi</taxon>
        <taxon>Dikarya</taxon>
        <taxon>Basidiomycota</taxon>
        <taxon>Agaricomycotina</taxon>
        <taxon>Agaricomycetes</taxon>
        <taxon>Agaricomycetidae</taxon>
        <taxon>Agaricales</taxon>
        <taxon>Marasmiineae</taxon>
        <taxon>Mycenaceae</taxon>
        <taxon>Mycena</taxon>
    </lineage>
</organism>
<dbReference type="AlphaFoldDB" id="A0AAD7E0I1"/>
<keyword evidence="3" id="KW-1185">Reference proteome</keyword>
<gene>
    <name evidence="2" type="ORF">B0H17DRAFT_1157099</name>
</gene>
<evidence type="ECO:0000313" key="2">
    <source>
        <dbReference type="EMBL" id="KAJ7703580.1"/>
    </source>
</evidence>
<protein>
    <recommendedName>
        <fullName evidence="1">DUF6589 domain-containing protein</fullName>
    </recommendedName>
</protein>
<sequence>MTQTLPSMSWTHFPLSHWTSLFQEDVTPFLTRILKTAAQTKYAQAHNKIKTSQKMCKVVTRQLLYQSSNRCLGFQAEFGLFLWSTGCARQTIDAPFRCSLSVSYDSMLDLIESLSYHCDSRAIELAKEPHGMAYDNINLSTSIYVEQRGSDGPAKVQSGTFAVLYRLRNAFNHDVRPSLEELTSCHDQFVDIHIQQKVRRAIPVGYVTEQCPVRASTTEEVTTRGNLLFHDEIYLQHLKQIFQLGFGPFHLCLNWVWAILHVHRGTVNQAGSLSYFFAVMEKTRLGNQQPDYHTLLAALTQILDGLLLNAWDRECGATSLTEFAKGKPTPAKLREIAGRILRSDTSDTNSDYTDCAPEVNSPLQPQVDPKDDIAHHNIRLLVRDLLVLVAVVRTISDGDIGRVEVFLPHLAMMFRGAGCNKYCTEILHFILNLKYIWTPEFA</sequence>
<dbReference type="EMBL" id="JARKIE010000012">
    <property type="protein sequence ID" value="KAJ7703580.1"/>
    <property type="molecule type" value="Genomic_DNA"/>
</dbReference>
<comment type="caution">
    <text evidence="2">The sequence shown here is derived from an EMBL/GenBank/DDBJ whole genome shotgun (WGS) entry which is preliminary data.</text>
</comment>
<dbReference type="Pfam" id="PF20231">
    <property type="entry name" value="DUF6589"/>
    <property type="match status" value="1"/>
</dbReference>
<accession>A0AAD7E0I1</accession>
<dbReference type="Proteomes" id="UP001221757">
    <property type="component" value="Unassembled WGS sequence"/>
</dbReference>
<feature type="domain" description="DUF6589" evidence="1">
    <location>
        <begin position="240"/>
        <end position="441"/>
    </location>
</feature>
<proteinExistence type="predicted"/>
<evidence type="ECO:0000259" key="1">
    <source>
        <dbReference type="Pfam" id="PF20231"/>
    </source>
</evidence>
<evidence type="ECO:0000313" key="3">
    <source>
        <dbReference type="Proteomes" id="UP001221757"/>
    </source>
</evidence>